<dbReference type="Proteomes" id="UP000284842">
    <property type="component" value="Unassembled WGS sequence"/>
</dbReference>
<evidence type="ECO:0000313" key="4">
    <source>
        <dbReference type="Proteomes" id="UP000284842"/>
    </source>
</evidence>
<feature type="region of interest" description="Disordered" evidence="1">
    <location>
        <begin position="21"/>
        <end position="95"/>
    </location>
</feature>
<dbReference type="STRING" id="181874.A0A409YYA8"/>
<dbReference type="Gene3D" id="3.30.70.940">
    <property type="entry name" value="NusG, N-terminal domain"/>
    <property type="match status" value="1"/>
</dbReference>
<feature type="domain" description="NGN" evidence="2">
    <location>
        <begin position="113"/>
        <end position="174"/>
    </location>
</feature>
<feature type="compositionally biased region" description="Acidic residues" evidence="1">
    <location>
        <begin position="86"/>
        <end position="95"/>
    </location>
</feature>
<dbReference type="InterPro" id="IPR036735">
    <property type="entry name" value="NGN_dom_sf"/>
</dbReference>
<sequence length="751" mass="83318">MAMPKRFKSSFSNPFLDVEAQVDNESEEENWDRDSADEDFIDHNLDFEYEPEPPEPSPPFEPSSSTPVNRELLPSVSTSDALDLTTYEDDDDPDSDLEDIIEDIVADIPGLPYWRIACKAGMEQDVINALETSAERYKQMVRSTFHPTLRTGWIYVQAHMTKRLQRILLITRGVLRRGKELVIRTSTPDEFLGVLCSDEINVKHSVNVDQWIGVARGAYKGDPAIVVSVDGDMVDVVVIPRVNQTKKRKAPGVRPSPTLFDAKEYQQVFPGKTVRSLGEDLFSVGACEFEFGLLRLSLAWEAVDPIHISLPTQILALFQRSRHPAVQRAIYIPKPLEWCMGCGDEVLIPLKKQRGIISSVEATQVYVDVGDAGIALMRWNALRKAIGFGNYVEIGAGPCKGVMGWVVSQIDQTCIVLQSKEGTNEIEEIPVHVNWLKTATAPVHLPKPARVLNTIVKDYMPWRNARVIITKPKDPNKGKPGKVIDVVKQQDASRPGVRLVLELEDYNPNLPFSHITVDSEDVVDANTHLKLGQRGPSVSNPAPEISTVNLPPAALTPMHSTSFDDFAAPEPPSTTPDLPSLSSSSNTNVVSSVSSPLPVHPLLNPLFADITLKATVTGSKYKNSKLDIKVVNVDGRLSLQHKVFKTWNTLEPAWVQPQHPHVSRDNNLLVVIKGEYAGQFVRRVDNVEIDGSMLMMLARVAHAEQTRDTLLPGFLYLPPSSLCVCSETDTSKKLNKGLMDGLREEARKGHL</sequence>
<dbReference type="GO" id="GO:0006354">
    <property type="term" value="P:DNA-templated transcription elongation"/>
    <property type="evidence" value="ECO:0007669"/>
    <property type="project" value="InterPro"/>
</dbReference>
<accession>A0A409YYA8</accession>
<proteinExistence type="predicted"/>
<name>A0A409YYA8_9AGAR</name>
<dbReference type="InParanoid" id="A0A409YYA8"/>
<reference evidence="3 4" key="1">
    <citation type="journal article" date="2018" name="Evol. Lett.">
        <title>Horizontal gene cluster transfer increased hallucinogenic mushroom diversity.</title>
        <authorList>
            <person name="Reynolds H.T."/>
            <person name="Vijayakumar V."/>
            <person name="Gluck-Thaler E."/>
            <person name="Korotkin H.B."/>
            <person name="Matheny P.B."/>
            <person name="Slot J.C."/>
        </authorList>
    </citation>
    <scope>NUCLEOTIDE SEQUENCE [LARGE SCALE GENOMIC DNA]</scope>
    <source>
        <strain evidence="3 4">2629</strain>
    </source>
</reference>
<dbReference type="Pfam" id="PF03439">
    <property type="entry name" value="Spt5-NGN"/>
    <property type="match status" value="1"/>
</dbReference>
<feature type="compositionally biased region" description="Low complexity" evidence="1">
    <location>
        <begin position="575"/>
        <end position="590"/>
    </location>
</feature>
<dbReference type="EMBL" id="NHTK01000239">
    <property type="protein sequence ID" value="PPR07948.1"/>
    <property type="molecule type" value="Genomic_DNA"/>
</dbReference>
<feature type="compositionally biased region" description="Acidic residues" evidence="1">
    <location>
        <begin position="21"/>
        <end position="40"/>
    </location>
</feature>
<comment type="caution">
    <text evidence="3">The sequence shown here is derived from an EMBL/GenBank/DDBJ whole genome shotgun (WGS) entry which is preliminary data.</text>
</comment>
<protein>
    <recommendedName>
        <fullName evidence="2">NGN domain-containing protein</fullName>
    </recommendedName>
</protein>
<evidence type="ECO:0000256" key="1">
    <source>
        <dbReference type="SAM" id="MobiDB-lite"/>
    </source>
</evidence>
<keyword evidence="4" id="KW-1185">Reference proteome</keyword>
<dbReference type="OrthoDB" id="3048815at2759"/>
<gene>
    <name evidence="3" type="ORF">CVT24_002547</name>
</gene>
<evidence type="ECO:0000259" key="2">
    <source>
        <dbReference type="Pfam" id="PF03439"/>
    </source>
</evidence>
<organism evidence="3 4">
    <name type="scientific">Panaeolus cyanescens</name>
    <dbReference type="NCBI Taxonomy" id="181874"/>
    <lineage>
        <taxon>Eukaryota</taxon>
        <taxon>Fungi</taxon>
        <taxon>Dikarya</taxon>
        <taxon>Basidiomycota</taxon>
        <taxon>Agaricomycotina</taxon>
        <taxon>Agaricomycetes</taxon>
        <taxon>Agaricomycetidae</taxon>
        <taxon>Agaricales</taxon>
        <taxon>Agaricineae</taxon>
        <taxon>Galeropsidaceae</taxon>
        <taxon>Panaeolus</taxon>
    </lineage>
</organism>
<evidence type="ECO:0000313" key="3">
    <source>
        <dbReference type="EMBL" id="PPR07948.1"/>
    </source>
</evidence>
<dbReference type="InterPro" id="IPR005100">
    <property type="entry name" value="NGN-domain"/>
</dbReference>
<dbReference type="AlphaFoldDB" id="A0A409YYA8"/>
<feature type="region of interest" description="Disordered" evidence="1">
    <location>
        <begin position="532"/>
        <end position="590"/>
    </location>
</feature>